<dbReference type="Proteomes" id="UP001295684">
    <property type="component" value="Unassembled WGS sequence"/>
</dbReference>
<organism evidence="1 2">
    <name type="scientific">Euplotes crassus</name>
    <dbReference type="NCBI Taxonomy" id="5936"/>
    <lineage>
        <taxon>Eukaryota</taxon>
        <taxon>Sar</taxon>
        <taxon>Alveolata</taxon>
        <taxon>Ciliophora</taxon>
        <taxon>Intramacronucleata</taxon>
        <taxon>Spirotrichea</taxon>
        <taxon>Hypotrichia</taxon>
        <taxon>Euplotida</taxon>
        <taxon>Euplotidae</taxon>
        <taxon>Moneuplotes</taxon>
    </lineage>
</organism>
<evidence type="ECO:0000313" key="1">
    <source>
        <dbReference type="EMBL" id="CAI2363731.1"/>
    </source>
</evidence>
<reference evidence="1" key="1">
    <citation type="submission" date="2023-07" db="EMBL/GenBank/DDBJ databases">
        <authorList>
            <consortium name="AG Swart"/>
            <person name="Singh M."/>
            <person name="Singh A."/>
            <person name="Seah K."/>
            <person name="Emmerich C."/>
        </authorList>
    </citation>
    <scope>NUCLEOTIDE SEQUENCE</scope>
    <source>
        <strain evidence="1">DP1</strain>
    </source>
</reference>
<protein>
    <submittedName>
        <fullName evidence="1">Uncharacterized protein</fullName>
    </submittedName>
</protein>
<accession>A0AAD1UBT0</accession>
<dbReference type="AlphaFoldDB" id="A0AAD1UBT0"/>
<proteinExistence type="predicted"/>
<comment type="caution">
    <text evidence="1">The sequence shown here is derived from an EMBL/GenBank/DDBJ whole genome shotgun (WGS) entry which is preliminary data.</text>
</comment>
<name>A0AAD1UBT0_EUPCR</name>
<evidence type="ECO:0000313" key="2">
    <source>
        <dbReference type="Proteomes" id="UP001295684"/>
    </source>
</evidence>
<dbReference type="EMBL" id="CAMPGE010004880">
    <property type="protein sequence ID" value="CAI2363731.1"/>
    <property type="molecule type" value="Genomic_DNA"/>
</dbReference>
<keyword evidence="2" id="KW-1185">Reference proteome</keyword>
<sequence length="311" mass="36853">MNKIRDGSSILMDIRQDNTIKMFSDIKTQSILLKDQINLIKKNLGNLKEQLLKKRTKYGYDLSPKDSKNYFDKQILNVCKLTRQLIRIFLRERNQDENGLDVGHFSRVTQWQTYDESNRDLKNELISPKQKALSKLAQIGNLVSVIDNFNVTSTSFLKDFQTYGKKVTMYKDLYNMFRLMYKLRNLIIQLQTYCSKVICCNFKSKIDIRILENPELKRIVSRNKNSSVIKPMDEYEVGKISYFLRNKMCILPKLKEKKILKTQRMRSKELVLEIDSESSCSERMIDHKIKEDIRARLLSKTYQILIKKQIY</sequence>
<gene>
    <name evidence="1" type="ORF">ECRASSUSDP1_LOCUS5068</name>
</gene>